<proteinExistence type="predicted"/>
<evidence type="ECO:0000256" key="1">
    <source>
        <dbReference type="ARBA" id="ARBA00023002"/>
    </source>
</evidence>
<dbReference type="Gene3D" id="3.20.20.30">
    <property type="entry name" value="Luciferase-like domain"/>
    <property type="match status" value="1"/>
</dbReference>
<keyword evidence="1" id="KW-0560">Oxidoreductase</keyword>
<gene>
    <name evidence="3" type="ORF">METZ01_LOCUS24262</name>
</gene>
<evidence type="ECO:0000259" key="2">
    <source>
        <dbReference type="Pfam" id="PF00296"/>
    </source>
</evidence>
<feature type="domain" description="Luciferase-like" evidence="2">
    <location>
        <begin position="11"/>
        <end position="319"/>
    </location>
</feature>
<dbReference type="EMBL" id="UINC01001120">
    <property type="protein sequence ID" value="SUZ71408.1"/>
    <property type="molecule type" value="Genomic_DNA"/>
</dbReference>
<protein>
    <recommendedName>
        <fullName evidence="2">Luciferase-like domain-containing protein</fullName>
    </recommendedName>
</protein>
<dbReference type="AlphaFoldDB" id="A0A381PXT4"/>
<dbReference type="PANTHER" id="PTHR43244">
    <property type="match status" value="1"/>
</dbReference>
<accession>A0A381PXT4</accession>
<dbReference type="InterPro" id="IPR011251">
    <property type="entry name" value="Luciferase-like_dom"/>
</dbReference>
<reference evidence="3" key="1">
    <citation type="submission" date="2018-05" db="EMBL/GenBank/DDBJ databases">
        <authorList>
            <person name="Lanie J.A."/>
            <person name="Ng W.-L."/>
            <person name="Kazmierczak K.M."/>
            <person name="Andrzejewski T.M."/>
            <person name="Davidsen T.M."/>
            <person name="Wayne K.J."/>
            <person name="Tettelin H."/>
            <person name="Glass J.I."/>
            <person name="Rusch D."/>
            <person name="Podicherti R."/>
            <person name="Tsui H.-C.T."/>
            <person name="Winkler M.E."/>
        </authorList>
    </citation>
    <scope>NUCLEOTIDE SEQUENCE</scope>
</reference>
<dbReference type="InterPro" id="IPR036661">
    <property type="entry name" value="Luciferase-like_sf"/>
</dbReference>
<dbReference type="PANTHER" id="PTHR43244:SF1">
    <property type="entry name" value="5,10-METHYLENETETRAHYDROMETHANOPTERIN REDUCTASE"/>
    <property type="match status" value="1"/>
</dbReference>
<dbReference type="InterPro" id="IPR050564">
    <property type="entry name" value="F420-G6PD/mer"/>
</dbReference>
<dbReference type="GO" id="GO:0016705">
    <property type="term" value="F:oxidoreductase activity, acting on paired donors, with incorporation or reduction of molecular oxygen"/>
    <property type="evidence" value="ECO:0007669"/>
    <property type="project" value="InterPro"/>
</dbReference>
<dbReference type="Pfam" id="PF00296">
    <property type="entry name" value="Bac_luciferase"/>
    <property type="match status" value="1"/>
</dbReference>
<name>A0A381PXT4_9ZZZZ</name>
<dbReference type="CDD" id="cd01097">
    <property type="entry name" value="Tetrahydromethanopterin_reductase"/>
    <property type="match status" value="1"/>
</dbReference>
<dbReference type="SUPFAM" id="SSF51679">
    <property type="entry name" value="Bacterial luciferase-like"/>
    <property type="match status" value="1"/>
</dbReference>
<sequence>MRVSIGIGSAASGQERDFDRQVDYVVEAEKLGVDAVWSAEAWGQDAVAPLAYLAAKTDRIKLGTGIMQISARTPSMTAMTALTMAALSNDRFLLGLGVSGPQVVEGLQGRPFEGPLTRLRETIEIIRLAFQGEKLAYEGKYHTLPLPGGEGKALRLAQPGNQAIPIYLATLGPRALELTGELADGWLGTSFTPSYANAHLDFISRGAEAHGRSLDDIDIQAGGTVAFEADMAGVMGSLKAGMAFTLGAMGSAKTNFYNDAYKRGGWEDAANEVQGLWVAGRRDEAIAKVPEEMVLQSNLVGDKKAIRERLQAYKHAGVSTLRVQPAGQNLDDRLKTLGATLDLIDDLD</sequence>
<organism evidence="3">
    <name type="scientific">marine metagenome</name>
    <dbReference type="NCBI Taxonomy" id="408172"/>
    <lineage>
        <taxon>unclassified sequences</taxon>
        <taxon>metagenomes</taxon>
        <taxon>ecological metagenomes</taxon>
    </lineage>
</organism>
<evidence type="ECO:0000313" key="3">
    <source>
        <dbReference type="EMBL" id="SUZ71408.1"/>
    </source>
</evidence>